<dbReference type="InterPro" id="IPR036477">
    <property type="entry name" value="Formyl_transf_N_sf"/>
</dbReference>
<dbReference type="Pfam" id="PF00551">
    <property type="entry name" value="Formyl_trans_N"/>
    <property type="match status" value="1"/>
</dbReference>
<dbReference type="PANTHER" id="PTHR43369">
    <property type="entry name" value="PHOSPHORIBOSYLGLYCINAMIDE FORMYLTRANSFERASE"/>
    <property type="match status" value="1"/>
</dbReference>
<dbReference type="AlphaFoldDB" id="S4XFL1"/>
<evidence type="ECO:0000256" key="4">
    <source>
        <dbReference type="HAMAP-Rule" id="MF_01930"/>
    </source>
</evidence>
<dbReference type="NCBIfam" id="TIGR00639">
    <property type="entry name" value="PurN"/>
    <property type="match status" value="1"/>
</dbReference>
<dbReference type="STRING" id="1200352.A606_08515"/>
<feature type="domain" description="Formyl transferase N-terminal" evidence="5">
    <location>
        <begin position="15"/>
        <end position="194"/>
    </location>
</feature>
<keyword evidence="7" id="KW-1185">Reference proteome</keyword>
<dbReference type="Proteomes" id="UP000014809">
    <property type="component" value="Chromosome"/>
</dbReference>
<reference evidence="6 7" key="1">
    <citation type="submission" date="2012-06" db="EMBL/GenBank/DDBJ databases">
        <title>Complete genome sequence of Corynebacterium terpenotabidum Y-11 (=DSM 44721).</title>
        <authorList>
            <person name="Ruckert C."/>
            <person name="Albersmeier A."/>
            <person name="Al-Dilaimi A."/>
            <person name="Szczepanowski R."/>
            <person name="Kalinowski J."/>
        </authorList>
    </citation>
    <scope>NUCLEOTIDE SEQUENCE [LARGE SCALE GENOMIC DNA]</scope>
    <source>
        <strain evidence="6 7">Y-11</strain>
    </source>
</reference>
<dbReference type="EMBL" id="CP003696">
    <property type="protein sequence ID" value="AGP31346.1"/>
    <property type="molecule type" value="Genomic_DNA"/>
</dbReference>
<evidence type="ECO:0000313" key="7">
    <source>
        <dbReference type="Proteomes" id="UP000014809"/>
    </source>
</evidence>
<feature type="binding site" evidence="4">
    <location>
        <begin position="102"/>
        <end position="105"/>
    </location>
    <ligand>
        <name>(6R)-10-formyltetrahydrofolate</name>
        <dbReference type="ChEBI" id="CHEBI:195366"/>
    </ligand>
</feature>
<dbReference type="SUPFAM" id="SSF53328">
    <property type="entry name" value="Formyltransferase"/>
    <property type="match status" value="1"/>
</dbReference>
<keyword evidence="2 4" id="KW-0808">Transferase</keyword>
<dbReference type="EC" id="2.1.2.2" evidence="4"/>
<dbReference type="PATRIC" id="fig|1200352.3.peg.1731"/>
<dbReference type="KEGG" id="cter:A606_08515"/>
<dbReference type="UniPathway" id="UPA00074">
    <property type="reaction ID" value="UER00126"/>
</dbReference>
<evidence type="ECO:0000256" key="2">
    <source>
        <dbReference type="ARBA" id="ARBA00022679"/>
    </source>
</evidence>
<organism evidence="6 7">
    <name type="scientific">Corynebacterium terpenotabidum Y-11</name>
    <dbReference type="NCBI Taxonomy" id="1200352"/>
    <lineage>
        <taxon>Bacteria</taxon>
        <taxon>Bacillati</taxon>
        <taxon>Actinomycetota</taxon>
        <taxon>Actinomycetes</taxon>
        <taxon>Mycobacteriales</taxon>
        <taxon>Corynebacteriaceae</taxon>
        <taxon>Corynebacterium</taxon>
    </lineage>
</organism>
<comment type="pathway">
    <text evidence="1 4">Purine metabolism; IMP biosynthesis via de novo pathway; N(2)-formyl-N(1)-(5-phospho-D-ribosyl)glycinamide from N(1)-(5-phospho-D-ribosyl)glycinamide (10-formyl THF route): step 1/1.</text>
</comment>
<dbReference type="GO" id="GO:0006189">
    <property type="term" value="P:'de novo' IMP biosynthetic process"/>
    <property type="evidence" value="ECO:0007669"/>
    <property type="project" value="UniProtKB-UniRule"/>
</dbReference>
<feature type="active site" description="Proton donor" evidence="4">
    <location>
        <position position="121"/>
    </location>
</feature>
<comment type="catalytic activity">
    <reaction evidence="4">
        <text>N(1)-(5-phospho-beta-D-ribosyl)glycinamide + (6R)-10-formyltetrahydrofolate = N(2)-formyl-N(1)-(5-phospho-beta-D-ribosyl)glycinamide + (6S)-5,6,7,8-tetrahydrofolate + H(+)</text>
        <dbReference type="Rhea" id="RHEA:15053"/>
        <dbReference type="ChEBI" id="CHEBI:15378"/>
        <dbReference type="ChEBI" id="CHEBI:57453"/>
        <dbReference type="ChEBI" id="CHEBI:143788"/>
        <dbReference type="ChEBI" id="CHEBI:147286"/>
        <dbReference type="ChEBI" id="CHEBI:195366"/>
        <dbReference type="EC" id="2.1.2.2"/>
    </reaction>
</comment>
<dbReference type="GO" id="GO:0005829">
    <property type="term" value="C:cytosol"/>
    <property type="evidence" value="ECO:0007669"/>
    <property type="project" value="TreeGrafter"/>
</dbReference>
<accession>S4XFL1</accession>
<dbReference type="HOGENOM" id="CLU_038395_1_0_11"/>
<dbReference type="InterPro" id="IPR004607">
    <property type="entry name" value="GART"/>
</dbReference>
<feature type="binding site" evidence="4">
    <location>
        <position position="119"/>
    </location>
    <ligand>
        <name>(6R)-10-formyltetrahydrofolate</name>
        <dbReference type="ChEBI" id="CHEBI:195366"/>
    </ligand>
</feature>
<dbReference type="HAMAP" id="MF_01930">
    <property type="entry name" value="PurN"/>
    <property type="match status" value="1"/>
</dbReference>
<comment type="function">
    <text evidence="4">Catalyzes the transfer of a formyl group from 10-formyltetrahydrofolate to 5-phospho-ribosyl-glycinamide (GAR), producing 5-phospho-ribosyl-N-formylglycinamide (FGAR) and tetrahydrofolate.</text>
</comment>
<feature type="binding site" evidence="4">
    <location>
        <position position="71"/>
    </location>
    <ligand>
        <name>(6R)-10-formyltetrahydrofolate</name>
        <dbReference type="ChEBI" id="CHEBI:195366"/>
    </ligand>
</feature>
<dbReference type="CDD" id="cd08645">
    <property type="entry name" value="FMT_core_GART"/>
    <property type="match status" value="1"/>
</dbReference>
<evidence type="ECO:0000313" key="6">
    <source>
        <dbReference type="EMBL" id="AGP31346.1"/>
    </source>
</evidence>
<dbReference type="InterPro" id="IPR002376">
    <property type="entry name" value="Formyl_transf_N"/>
</dbReference>
<name>S4XFL1_9CORY</name>
<dbReference type="RefSeq" id="WP_020441702.1">
    <property type="nucleotide sequence ID" value="NC_021663.1"/>
</dbReference>
<comment type="similarity">
    <text evidence="4">Belongs to the GART family.</text>
</comment>
<protein>
    <recommendedName>
        <fullName evidence="4">Phosphoribosylglycinamide formyltransferase</fullName>
        <ecNumber evidence="4">2.1.2.2</ecNumber>
    </recommendedName>
    <alternativeName>
        <fullName evidence="4">5'-phosphoribosylglycinamide transformylase</fullName>
    </alternativeName>
    <alternativeName>
        <fullName evidence="4">GAR transformylase</fullName>
        <shortName evidence="4">GART</shortName>
    </alternativeName>
</protein>
<dbReference type="PANTHER" id="PTHR43369:SF2">
    <property type="entry name" value="PHOSPHORIBOSYLGLYCINAMIDE FORMYLTRANSFERASE"/>
    <property type="match status" value="1"/>
</dbReference>
<evidence type="ECO:0000256" key="3">
    <source>
        <dbReference type="ARBA" id="ARBA00022755"/>
    </source>
</evidence>
<proteinExistence type="inferred from homology"/>
<keyword evidence="3 4" id="KW-0658">Purine biosynthesis</keyword>
<dbReference type="Gene3D" id="3.40.50.170">
    <property type="entry name" value="Formyl transferase, N-terminal domain"/>
    <property type="match status" value="1"/>
</dbReference>
<dbReference type="eggNOG" id="COG0299">
    <property type="taxonomic scope" value="Bacteria"/>
</dbReference>
<sequence length="213" mass="23162">MTQVQAPATPGEPLRVIVLTSGEGTLLQSMIDDLDDTVEIVAVGADRACRALDRAAAAGTETFLVAYNPDRVADYDRTAWNRRLAEKLASYRPDIIVSAGFMRILGTDVIDPFRGRIINTHPALLPSFPGAHAVEDALAYGVALTGSTVHLVDDGVDTGPIMAQRPVPVLRGDTRASLHERIKTVERQLIVDVLHRTARNGYTIDGRKVWIND</sequence>
<dbReference type="GO" id="GO:0004644">
    <property type="term" value="F:phosphoribosylglycinamide formyltransferase activity"/>
    <property type="evidence" value="ECO:0007669"/>
    <property type="project" value="UniProtKB-UniRule"/>
</dbReference>
<evidence type="ECO:0000259" key="5">
    <source>
        <dbReference type="Pfam" id="PF00551"/>
    </source>
</evidence>
<feature type="site" description="Raises pKa of active site His" evidence="4">
    <location>
        <position position="157"/>
    </location>
</feature>
<gene>
    <name evidence="4 6" type="primary">purN</name>
    <name evidence="6" type="ORF">A606_08515</name>
</gene>
<evidence type="ECO:0000256" key="1">
    <source>
        <dbReference type="ARBA" id="ARBA00005054"/>
    </source>
</evidence>
<comment type="caution">
    <text evidence="4">Lacks conserved residue(s) required for the propagation of feature annotation.</text>
</comment>